<dbReference type="SUPFAM" id="SSF54427">
    <property type="entry name" value="NTF2-like"/>
    <property type="match status" value="1"/>
</dbReference>
<dbReference type="RefSeq" id="WP_092117348.1">
    <property type="nucleotide sequence ID" value="NZ_FNTH01000001.1"/>
</dbReference>
<dbReference type="Pfam" id="PF12893">
    <property type="entry name" value="Lumazine_bd_2"/>
    <property type="match status" value="1"/>
</dbReference>
<dbReference type="OrthoDB" id="7451095at2"/>
<reference evidence="1 2" key="1">
    <citation type="submission" date="2016-10" db="EMBL/GenBank/DDBJ databases">
        <authorList>
            <person name="de Groot N.N."/>
        </authorList>
    </citation>
    <scope>NUCLEOTIDE SEQUENCE [LARGE SCALE GENOMIC DNA]</scope>
    <source>
        <strain evidence="1 2">MT12</strain>
    </source>
</reference>
<dbReference type="Proteomes" id="UP000198992">
    <property type="component" value="Unassembled WGS sequence"/>
</dbReference>
<protein>
    <submittedName>
        <fullName evidence="1">Putative lumazine-binding</fullName>
    </submittedName>
</protein>
<dbReference type="EMBL" id="FNTH01000001">
    <property type="protein sequence ID" value="SED06595.1"/>
    <property type="molecule type" value="Genomic_DNA"/>
</dbReference>
<evidence type="ECO:0000313" key="2">
    <source>
        <dbReference type="Proteomes" id="UP000198992"/>
    </source>
</evidence>
<evidence type="ECO:0000313" key="1">
    <source>
        <dbReference type="EMBL" id="SED06595.1"/>
    </source>
</evidence>
<gene>
    <name evidence="1" type="ORF">SAMN05444164_3581</name>
</gene>
<proteinExistence type="predicted"/>
<sequence length="127" mass="14157">MSDIEAIASAIDGYFNLMYDVDDSRFRDVFSDACIVHGIRDGKHTVRSAAEFRDFIRSRPSPASMESPREEAIISIDQTASDLALAKVRVRAGQTGFIDHLVFHRIDGRWLITTKAFHVAQVFPAGS</sequence>
<dbReference type="InterPro" id="IPR039437">
    <property type="entry name" value="FrzH/put_lumazine-bd"/>
</dbReference>
<dbReference type="Gene3D" id="3.10.450.50">
    <property type="match status" value="1"/>
</dbReference>
<dbReference type="AlphaFoldDB" id="A0A1H4XM70"/>
<organism evidence="1 2">
    <name type="scientific">Bradyrhizobium erythrophlei</name>
    <dbReference type="NCBI Taxonomy" id="1437360"/>
    <lineage>
        <taxon>Bacteria</taxon>
        <taxon>Pseudomonadati</taxon>
        <taxon>Pseudomonadota</taxon>
        <taxon>Alphaproteobacteria</taxon>
        <taxon>Hyphomicrobiales</taxon>
        <taxon>Nitrobacteraceae</taxon>
        <taxon>Bradyrhizobium</taxon>
    </lineage>
</organism>
<name>A0A1H4XM70_9BRAD</name>
<accession>A0A1H4XM70</accession>
<dbReference type="InterPro" id="IPR032710">
    <property type="entry name" value="NTF2-like_dom_sf"/>
</dbReference>